<dbReference type="STRING" id="1802701.A3A33_00390"/>
<protein>
    <recommendedName>
        <fullName evidence="1">Transcription regulator TrmB N-terminal domain-containing protein</fullName>
    </recommendedName>
</protein>
<accession>A0A1F8GUN6</accession>
<dbReference type="InterPro" id="IPR051797">
    <property type="entry name" value="TrmB-like"/>
</dbReference>
<dbReference type="PANTHER" id="PTHR34293">
    <property type="entry name" value="HTH-TYPE TRANSCRIPTIONAL REGULATOR TRMBL2"/>
    <property type="match status" value="1"/>
</dbReference>
<name>A0A1F8GUN6_9BACT</name>
<dbReference type="SUPFAM" id="SSF46785">
    <property type="entry name" value="Winged helix' DNA-binding domain"/>
    <property type="match status" value="1"/>
</dbReference>
<dbReference type="InterPro" id="IPR036388">
    <property type="entry name" value="WH-like_DNA-bd_sf"/>
</dbReference>
<reference evidence="2 3" key="1">
    <citation type="journal article" date="2016" name="Nat. Commun.">
        <title>Thousands of microbial genomes shed light on interconnected biogeochemical processes in an aquifer system.</title>
        <authorList>
            <person name="Anantharaman K."/>
            <person name="Brown C.T."/>
            <person name="Hug L.A."/>
            <person name="Sharon I."/>
            <person name="Castelle C.J."/>
            <person name="Probst A.J."/>
            <person name="Thomas B.C."/>
            <person name="Singh A."/>
            <person name="Wilkins M.J."/>
            <person name="Karaoz U."/>
            <person name="Brodie E.L."/>
            <person name="Williams K.H."/>
            <person name="Hubbard S.S."/>
            <person name="Banfield J.F."/>
        </authorList>
    </citation>
    <scope>NUCLEOTIDE SEQUENCE [LARGE SCALE GENOMIC DNA]</scope>
</reference>
<sequence>MYQNIFETLGLSPNEGKIYEVLVGLGESSISDIATAAHIHRRNVYDAIQRLIDKGLVFQIISSKENHYNAVDPDKLLELFKEKEEQLTLAMPELKKKFVTRLAPEEAYIYRGYEGQKNVWRDILRVGKDSFFIGAKGGWFDPHLDSSRDAFFREANRKKIKFIQLFDHEVKKEIPNFPKHFPGKLEYRFLPKEYSTNSGIGIFGDYIITYSGLSIKRTAADVVIFVIHSKDLAESYRTWFWYVWEQSSAK</sequence>
<evidence type="ECO:0000259" key="1">
    <source>
        <dbReference type="Pfam" id="PF01978"/>
    </source>
</evidence>
<feature type="domain" description="Transcription regulator TrmB N-terminal" evidence="1">
    <location>
        <begin position="8"/>
        <end position="73"/>
    </location>
</feature>
<dbReference type="InterPro" id="IPR036390">
    <property type="entry name" value="WH_DNA-bd_sf"/>
</dbReference>
<dbReference type="InterPro" id="IPR002831">
    <property type="entry name" value="Tscrpt_reg_TrmB_N"/>
</dbReference>
<dbReference type="Gene3D" id="1.10.10.10">
    <property type="entry name" value="Winged helix-like DNA-binding domain superfamily/Winged helix DNA-binding domain"/>
    <property type="match status" value="1"/>
</dbReference>
<dbReference type="EMBL" id="MGKP01000021">
    <property type="protein sequence ID" value="OGN28348.1"/>
    <property type="molecule type" value="Genomic_DNA"/>
</dbReference>
<comment type="caution">
    <text evidence="2">The sequence shown here is derived from an EMBL/GenBank/DDBJ whole genome shotgun (WGS) entry which is preliminary data.</text>
</comment>
<proteinExistence type="predicted"/>
<organism evidence="2 3">
    <name type="scientific">Candidatus Yanofskybacteria bacterium RIFCSPLOWO2_01_FULL_49_25</name>
    <dbReference type="NCBI Taxonomy" id="1802701"/>
    <lineage>
        <taxon>Bacteria</taxon>
        <taxon>Candidatus Yanofskyibacteriota</taxon>
    </lineage>
</organism>
<dbReference type="Pfam" id="PF01978">
    <property type="entry name" value="TrmB"/>
    <property type="match status" value="1"/>
</dbReference>
<dbReference type="PANTHER" id="PTHR34293:SF1">
    <property type="entry name" value="HTH-TYPE TRANSCRIPTIONAL REGULATOR TRMBL2"/>
    <property type="match status" value="1"/>
</dbReference>
<dbReference type="AlphaFoldDB" id="A0A1F8GUN6"/>
<gene>
    <name evidence="2" type="ORF">A3A33_00390</name>
</gene>
<evidence type="ECO:0000313" key="2">
    <source>
        <dbReference type="EMBL" id="OGN28348.1"/>
    </source>
</evidence>
<dbReference type="Proteomes" id="UP000179047">
    <property type="component" value="Unassembled WGS sequence"/>
</dbReference>
<evidence type="ECO:0000313" key="3">
    <source>
        <dbReference type="Proteomes" id="UP000179047"/>
    </source>
</evidence>